<keyword evidence="9" id="KW-1185">Reference proteome</keyword>
<dbReference type="Proteomes" id="UP001623592">
    <property type="component" value="Unassembled WGS sequence"/>
</dbReference>
<feature type="domain" description="4'-phosphopantetheinyl transferase" evidence="6">
    <location>
        <begin position="97"/>
        <end position="197"/>
    </location>
</feature>
<dbReference type="GO" id="GO:0016740">
    <property type="term" value="F:transferase activity"/>
    <property type="evidence" value="ECO:0007669"/>
    <property type="project" value="UniProtKB-KW"/>
</dbReference>
<dbReference type="NCBIfam" id="TIGR00556">
    <property type="entry name" value="pantethn_trn"/>
    <property type="match status" value="1"/>
</dbReference>
<evidence type="ECO:0000259" key="6">
    <source>
        <dbReference type="Pfam" id="PF01648"/>
    </source>
</evidence>
<protein>
    <submittedName>
        <fullName evidence="8">4'-phosphopantetheinyl transferase family protein</fullName>
    </submittedName>
</protein>
<keyword evidence="4" id="KW-0479">Metal-binding</keyword>
<dbReference type="InterPro" id="IPR037143">
    <property type="entry name" value="4-PPantetheinyl_Trfase_dom_sf"/>
</dbReference>
<dbReference type="InterPro" id="IPR055066">
    <property type="entry name" value="AASDHPPT_N"/>
</dbReference>
<comment type="cofactor">
    <cofactor evidence="1">
        <name>Mg(2+)</name>
        <dbReference type="ChEBI" id="CHEBI:18420"/>
    </cofactor>
</comment>
<evidence type="ECO:0000313" key="8">
    <source>
        <dbReference type="EMBL" id="MFL0250537.1"/>
    </source>
</evidence>
<dbReference type="Gene3D" id="3.90.470.20">
    <property type="entry name" value="4'-phosphopantetheinyl transferase domain"/>
    <property type="match status" value="2"/>
</dbReference>
<dbReference type="InterPro" id="IPR004568">
    <property type="entry name" value="Ppantetheine-prot_Trfase_dom"/>
</dbReference>
<name>A0ABW8TFL4_9CLOT</name>
<evidence type="ECO:0000256" key="5">
    <source>
        <dbReference type="ARBA" id="ARBA00022842"/>
    </source>
</evidence>
<evidence type="ECO:0000259" key="7">
    <source>
        <dbReference type="Pfam" id="PF22624"/>
    </source>
</evidence>
<feature type="domain" description="4'-phosphopantetheinyl transferase N-terminal" evidence="7">
    <location>
        <begin position="13"/>
        <end position="91"/>
    </location>
</feature>
<dbReference type="Pfam" id="PF01648">
    <property type="entry name" value="ACPS"/>
    <property type="match status" value="1"/>
</dbReference>
<keyword evidence="3 8" id="KW-0808">Transferase</keyword>
<dbReference type="SUPFAM" id="SSF56214">
    <property type="entry name" value="4'-phosphopantetheinyl transferase"/>
    <property type="match status" value="2"/>
</dbReference>
<evidence type="ECO:0000256" key="3">
    <source>
        <dbReference type="ARBA" id="ARBA00022679"/>
    </source>
</evidence>
<dbReference type="InterPro" id="IPR050559">
    <property type="entry name" value="P-Pant_transferase_sf"/>
</dbReference>
<accession>A0ABW8TFL4</accession>
<dbReference type="RefSeq" id="WP_406787202.1">
    <property type="nucleotide sequence ID" value="NZ_JBJIAA010000006.1"/>
</dbReference>
<organism evidence="8 9">
    <name type="scientific">Clostridium neuense</name>
    <dbReference type="NCBI Taxonomy" id="1728934"/>
    <lineage>
        <taxon>Bacteria</taxon>
        <taxon>Bacillati</taxon>
        <taxon>Bacillota</taxon>
        <taxon>Clostridia</taxon>
        <taxon>Eubacteriales</taxon>
        <taxon>Clostridiaceae</taxon>
        <taxon>Clostridium</taxon>
    </lineage>
</organism>
<evidence type="ECO:0000256" key="2">
    <source>
        <dbReference type="ARBA" id="ARBA00010990"/>
    </source>
</evidence>
<gene>
    <name evidence="8" type="ORF">ACJDT4_08900</name>
</gene>
<dbReference type="InterPro" id="IPR008278">
    <property type="entry name" value="4-PPantetheinyl_Trfase_dom"/>
</dbReference>
<comment type="caution">
    <text evidence="8">The sequence shown here is derived from an EMBL/GenBank/DDBJ whole genome shotgun (WGS) entry which is preliminary data.</text>
</comment>
<dbReference type="PANTHER" id="PTHR12215">
    <property type="entry name" value="PHOSPHOPANTETHEINE TRANSFERASE"/>
    <property type="match status" value="1"/>
</dbReference>
<dbReference type="PANTHER" id="PTHR12215:SF10">
    <property type="entry name" value="L-AMINOADIPATE-SEMIALDEHYDE DEHYDROGENASE-PHOSPHOPANTETHEINYL TRANSFERASE"/>
    <property type="match status" value="1"/>
</dbReference>
<dbReference type="Pfam" id="PF22624">
    <property type="entry name" value="AASDHPPT_N"/>
    <property type="match status" value="1"/>
</dbReference>
<reference evidence="8 9" key="1">
    <citation type="submission" date="2024-11" db="EMBL/GenBank/DDBJ databases">
        <authorList>
            <person name="Heng Y.C."/>
            <person name="Lim A.C.H."/>
            <person name="Lee J.K.Y."/>
            <person name="Kittelmann S."/>
        </authorList>
    </citation>
    <scope>NUCLEOTIDE SEQUENCE [LARGE SCALE GENOMIC DNA]</scope>
    <source>
        <strain evidence="8 9">WILCCON 0114</strain>
    </source>
</reference>
<comment type="similarity">
    <text evidence="2">Belongs to the P-Pant transferase superfamily. Gsp/Sfp/HetI/AcpT family.</text>
</comment>
<evidence type="ECO:0000256" key="1">
    <source>
        <dbReference type="ARBA" id="ARBA00001946"/>
    </source>
</evidence>
<proteinExistence type="inferred from homology"/>
<sequence>MKIIKEKIDFNLSKEKFQYFLTFISEKEKNKILKYRNYEDSLRSLYGKLILKNMLKLDEIQLKYNKWGKPELINNSRIHFNISHSGEWVAVGIATKPIGIDVQKVDKIDLSIAKSFFSKDENEYILSLCQSSRKDAFFKLWTLKEAFIKAKGKGLYMPLDSFTIKILNDKPILYSDENKRCQLSVKQVEKDYFMAICILEE</sequence>
<evidence type="ECO:0000313" key="9">
    <source>
        <dbReference type="Proteomes" id="UP001623592"/>
    </source>
</evidence>
<keyword evidence="5" id="KW-0460">Magnesium</keyword>
<dbReference type="EMBL" id="JBJIAA010000006">
    <property type="protein sequence ID" value="MFL0250537.1"/>
    <property type="molecule type" value="Genomic_DNA"/>
</dbReference>
<evidence type="ECO:0000256" key="4">
    <source>
        <dbReference type="ARBA" id="ARBA00022723"/>
    </source>
</evidence>